<evidence type="ECO:0000313" key="2">
    <source>
        <dbReference type="Proteomes" id="UP000030854"/>
    </source>
</evidence>
<evidence type="ECO:0000313" key="1">
    <source>
        <dbReference type="EMBL" id="KHJ30656.1"/>
    </source>
</evidence>
<keyword evidence="1" id="KW-0418">Kinase</keyword>
<gene>
    <name evidence="1" type="ORF">EV44_g0263</name>
</gene>
<dbReference type="EMBL" id="JNVN01003795">
    <property type="protein sequence ID" value="KHJ30656.1"/>
    <property type="molecule type" value="Genomic_DNA"/>
</dbReference>
<keyword evidence="2" id="KW-1185">Reference proteome</keyword>
<accession>A0A0B1P167</accession>
<dbReference type="Proteomes" id="UP000030854">
    <property type="component" value="Unassembled WGS sequence"/>
</dbReference>
<organism evidence="1 2">
    <name type="scientific">Uncinula necator</name>
    <name type="common">Grape powdery mildew</name>
    <dbReference type="NCBI Taxonomy" id="52586"/>
    <lineage>
        <taxon>Eukaryota</taxon>
        <taxon>Fungi</taxon>
        <taxon>Dikarya</taxon>
        <taxon>Ascomycota</taxon>
        <taxon>Pezizomycotina</taxon>
        <taxon>Leotiomycetes</taxon>
        <taxon>Erysiphales</taxon>
        <taxon>Erysiphaceae</taxon>
        <taxon>Erysiphe</taxon>
    </lineage>
</organism>
<dbReference type="AlphaFoldDB" id="A0A0B1P167"/>
<keyword evidence="1" id="KW-0808">Transferase</keyword>
<proteinExistence type="predicted"/>
<dbReference type="GO" id="GO:0016301">
    <property type="term" value="F:kinase activity"/>
    <property type="evidence" value="ECO:0007669"/>
    <property type="project" value="UniProtKB-KW"/>
</dbReference>
<reference evidence="1 2" key="1">
    <citation type="journal article" date="2014" name="BMC Genomics">
        <title>Adaptive genomic structural variation in the grape powdery mildew pathogen, Erysiphe necator.</title>
        <authorList>
            <person name="Jones L."/>
            <person name="Riaz S."/>
            <person name="Morales-Cruz A."/>
            <person name="Amrine K.C."/>
            <person name="McGuire B."/>
            <person name="Gubler W.D."/>
            <person name="Walker M.A."/>
            <person name="Cantu D."/>
        </authorList>
    </citation>
    <scope>NUCLEOTIDE SEQUENCE [LARGE SCALE GENOMIC DNA]</scope>
    <source>
        <strain evidence="2">c</strain>
    </source>
</reference>
<name>A0A0B1P167_UNCNE</name>
<protein>
    <submittedName>
        <fullName evidence="1">Putative serine threonine protein kinase domain protein</fullName>
    </submittedName>
</protein>
<comment type="caution">
    <text evidence="1">The sequence shown here is derived from an EMBL/GenBank/DDBJ whole genome shotgun (WGS) entry which is preliminary data.</text>
</comment>
<sequence>MWTSWWAAKLRNSAPHVRTSPSDSPKDILTAIVLTSQAQAHNNIITLTSKCWLFQPNKNTTLQGSIKEYQRKYHDLKEHSTFSSERKS</sequence>
<dbReference type="HOGENOM" id="CLU_2470745_0_0_1"/>